<keyword evidence="3" id="KW-1185">Reference proteome</keyword>
<evidence type="ECO:0000313" key="2">
    <source>
        <dbReference type="EMBL" id="KAF6426485.1"/>
    </source>
</evidence>
<feature type="region of interest" description="Disordered" evidence="1">
    <location>
        <begin position="112"/>
        <end position="158"/>
    </location>
</feature>
<protein>
    <submittedName>
        <fullName evidence="2">Uncharacterized protein</fullName>
    </submittedName>
</protein>
<evidence type="ECO:0000256" key="1">
    <source>
        <dbReference type="SAM" id="MobiDB-lite"/>
    </source>
</evidence>
<dbReference type="Proteomes" id="UP000550707">
    <property type="component" value="Unassembled WGS sequence"/>
</dbReference>
<sequence length="158" mass="17476">MKRTTEFLVPHCHYRLPCGLTFPSDLTSVLWPPAPSERPPALWPILCSSSLFSRTPFGYQTRRTNAICISMSSREQFDQTSNSRFPRDEGFYVPILGQVAAPAAVICSQGASLQGHDGSQSSRIDERGQFLEEFHRDTAGSGRRGNPPELRAGQTFSG</sequence>
<dbReference type="InParanoid" id="A0A7J8DTX1"/>
<reference evidence="2 3" key="1">
    <citation type="journal article" date="2020" name="Nature">
        <title>Six reference-quality genomes reveal evolution of bat adaptations.</title>
        <authorList>
            <person name="Jebb D."/>
            <person name="Huang Z."/>
            <person name="Pippel M."/>
            <person name="Hughes G.M."/>
            <person name="Lavrichenko K."/>
            <person name="Devanna P."/>
            <person name="Winkler S."/>
            <person name="Jermiin L.S."/>
            <person name="Skirmuntt E.C."/>
            <person name="Katzourakis A."/>
            <person name="Burkitt-Gray L."/>
            <person name="Ray D.A."/>
            <person name="Sullivan K.A.M."/>
            <person name="Roscito J.G."/>
            <person name="Kirilenko B.M."/>
            <person name="Davalos L.M."/>
            <person name="Corthals A.P."/>
            <person name="Power M.L."/>
            <person name="Jones G."/>
            <person name="Ransome R.D."/>
            <person name="Dechmann D.K.N."/>
            <person name="Locatelli A.G."/>
            <person name="Puechmaille S.J."/>
            <person name="Fedrigo O."/>
            <person name="Jarvis E.D."/>
            <person name="Hiller M."/>
            <person name="Vernes S.C."/>
            <person name="Myers E.W."/>
            <person name="Teeling E.C."/>
        </authorList>
    </citation>
    <scope>NUCLEOTIDE SEQUENCE [LARGE SCALE GENOMIC DNA]</scope>
    <source>
        <strain evidence="2">MMolMol1</strain>
        <tissue evidence="2">Muscle</tissue>
    </source>
</reference>
<comment type="caution">
    <text evidence="2">The sequence shown here is derived from an EMBL/GenBank/DDBJ whole genome shotgun (WGS) entry which is preliminary data.</text>
</comment>
<accession>A0A7J8DTX1</accession>
<feature type="compositionally biased region" description="Polar residues" evidence="1">
    <location>
        <begin position="112"/>
        <end position="122"/>
    </location>
</feature>
<dbReference type="EMBL" id="JACASF010000016">
    <property type="protein sequence ID" value="KAF6426485.1"/>
    <property type="molecule type" value="Genomic_DNA"/>
</dbReference>
<name>A0A7J8DTX1_MOLMO</name>
<evidence type="ECO:0000313" key="3">
    <source>
        <dbReference type="Proteomes" id="UP000550707"/>
    </source>
</evidence>
<dbReference type="AlphaFoldDB" id="A0A7J8DTX1"/>
<organism evidence="2 3">
    <name type="scientific">Molossus molossus</name>
    <name type="common">Pallas' mastiff bat</name>
    <name type="synonym">Vespertilio molossus</name>
    <dbReference type="NCBI Taxonomy" id="27622"/>
    <lineage>
        <taxon>Eukaryota</taxon>
        <taxon>Metazoa</taxon>
        <taxon>Chordata</taxon>
        <taxon>Craniata</taxon>
        <taxon>Vertebrata</taxon>
        <taxon>Euteleostomi</taxon>
        <taxon>Mammalia</taxon>
        <taxon>Eutheria</taxon>
        <taxon>Laurasiatheria</taxon>
        <taxon>Chiroptera</taxon>
        <taxon>Yangochiroptera</taxon>
        <taxon>Molossidae</taxon>
        <taxon>Molossus</taxon>
    </lineage>
</organism>
<feature type="compositionally biased region" description="Basic and acidic residues" evidence="1">
    <location>
        <begin position="123"/>
        <end position="138"/>
    </location>
</feature>
<gene>
    <name evidence="2" type="ORF">HJG59_009175</name>
</gene>
<proteinExistence type="predicted"/>